<feature type="transmembrane region" description="Helical" evidence="1">
    <location>
        <begin position="12"/>
        <end position="32"/>
    </location>
</feature>
<feature type="transmembrane region" description="Helical" evidence="1">
    <location>
        <begin position="121"/>
        <end position="144"/>
    </location>
</feature>
<sequence>MKFFLEHYDGVLLMLGAGGITILAKTIVACIYTELLHQVHHISTTKNKWMKNTISKYETTYKMNLKINDTKSFVFMQMKDVKYLGINLYNLKNTGIYGAAVTTVIYVFYMIGGYYESASVQWYIKMSIASGMVLLAIFISELFLQLKRKDRMLRQELYDYIENNMKPHLLKSMVQSQKAADEKKKQDEAEAAVANENNSLQSVDAGQMSDKNKLQEGAACQKEAFDEDAFDREEIELFEEIMEGIYGEEI</sequence>
<keyword evidence="1" id="KW-0812">Transmembrane</keyword>
<dbReference type="Proteomes" id="UP000050833">
    <property type="component" value="Unassembled WGS sequence"/>
</dbReference>
<evidence type="ECO:0000313" key="3">
    <source>
        <dbReference type="Proteomes" id="UP000050833"/>
    </source>
</evidence>
<protein>
    <submittedName>
        <fullName evidence="2">Uncharacterized protein</fullName>
    </submittedName>
</protein>
<evidence type="ECO:0000313" key="2">
    <source>
        <dbReference type="EMBL" id="KQC84967.1"/>
    </source>
</evidence>
<evidence type="ECO:0000256" key="1">
    <source>
        <dbReference type="SAM" id="Phobius"/>
    </source>
</evidence>
<gene>
    <name evidence="2" type="ORF">APZ18_09635</name>
</gene>
<organism evidence="2 3">
    <name type="scientific">Butyribacter intestini</name>
    <dbReference type="NCBI Taxonomy" id="1703332"/>
    <lineage>
        <taxon>Bacteria</taxon>
        <taxon>Bacillati</taxon>
        <taxon>Bacillota</taxon>
        <taxon>Clostridia</taxon>
        <taxon>Lachnospirales</taxon>
        <taxon>Lachnospiraceae</taxon>
        <taxon>Butyribacter</taxon>
    </lineage>
</organism>
<name>A0AAW3JQJ1_9FIRM</name>
<reference evidence="2 3" key="1">
    <citation type="submission" date="2015-10" db="EMBL/GenBank/DDBJ databases">
        <title>Butyribacter intestini gen. nov., sp. nov., a butyric acid-producing bacterium of the family Lachnospiraceae isolated from the human faeces.</title>
        <authorList>
            <person name="Zou Y."/>
            <person name="Xue W."/>
            <person name="Luo G."/>
            <person name="Lv M."/>
        </authorList>
    </citation>
    <scope>NUCLEOTIDE SEQUENCE [LARGE SCALE GENOMIC DNA]</scope>
    <source>
        <strain evidence="2 3">TF01-11</strain>
    </source>
</reference>
<keyword evidence="1" id="KW-1133">Transmembrane helix</keyword>
<dbReference type="EMBL" id="LLKB01000005">
    <property type="protein sequence ID" value="KQC84967.1"/>
    <property type="molecule type" value="Genomic_DNA"/>
</dbReference>
<accession>A0AAW3JQJ1</accession>
<comment type="caution">
    <text evidence="2">The sequence shown here is derived from an EMBL/GenBank/DDBJ whole genome shotgun (WGS) entry which is preliminary data.</text>
</comment>
<dbReference type="AlphaFoldDB" id="A0AAW3JQJ1"/>
<proteinExistence type="predicted"/>
<keyword evidence="3" id="KW-1185">Reference proteome</keyword>
<keyword evidence="1" id="KW-0472">Membrane</keyword>
<feature type="transmembrane region" description="Helical" evidence="1">
    <location>
        <begin position="96"/>
        <end position="115"/>
    </location>
</feature>
<dbReference type="RefSeq" id="WP_055944287.1">
    <property type="nucleotide sequence ID" value="NZ_JAQDCV010000002.1"/>
</dbReference>